<keyword evidence="2 6" id="KW-0949">S-adenosyl-L-methionine</keyword>
<dbReference type="PANTHER" id="PTHR30352">
    <property type="entry name" value="PYRUVATE FORMATE-LYASE-ACTIVATING ENZYME"/>
    <property type="match status" value="1"/>
</dbReference>
<keyword evidence="4 6" id="KW-0408">Iron</keyword>
<dbReference type="NCBIfam" id="TIGR04337">
    <property type="entry name" value="AmmeMemoSam_rS"/>
    <property type="match status" value="1"/>
</dbReference>
<comment type="cofactor">
    <cofactor evidence="6">
        <name>[4Fe-4S] cluster</name>
        <dbReference type="ChEBI" id="CHEBI:49883"/>
    </cofactor>
    <text evidence="6">Binds 1 [4Fe-4S] cluster. The cluster is coordinated with 3 cysteines and an exchangeable S-adenosyl-L-methionine.</text>
</comment>
<accession>A0A4R1Q1S2</accession>
<evidence type="ECO:0000313" key="8">
    <source>
        <dbReference type="EMBL" id="TCL39518.1"/>
    </source>
</evidence>
<dbReference type="SFLD" id="SFLDG01101">
    <property type="entry name" value="Uncharacterised_Radical_SAM_Su"/>
    <property type="match status" value="1"/>
</dbReference>
<dbReference type="GO" id="GO:0016829">
    <property type="term" value="F:lyase activity"/>
    <property type="evidence" value="ECO:0007669"/>
    <property type="project" value="UniProtKB-KW"/>
</dbReference>
<dbReference type="InterPro" id="IPR007197">
    <property type="entry name" value="rSAM"/>
</dbReference>
<dbReference type="InterPro" id="IPR034457">
    <property type="entry name" value="Organic_radical-activating"/>
</dbReference>
<reference evidence="8 9" key="1">
    <citation type="submission" date="2019-03" db="EMBL/GenBank/DDBJ databases">
        <title>Genomic Encyclopedia of Type Strains, Phase IV (KMG-IV): sequencing the most valuable type-strain genomes for metagenomic binning, comparative biology and taxonomic classification.</title>
        <authorList>
            <person name="Goeker M."/>
        </authorList>
    </citation>
    <scope>NUCLEOTIDE SEQUENCE [LARGE SCALE GENOMIC DNA]</scope>
    <source>
        <strain evidence="8 9">DSM 15969</strain>
    </source>
</reference>
<keyword evidence="3 6" id="KW-0479">Metal-binding</keyword>
<dbReference type="InterPro" id="IPR027596">
    <property type="entry name" value="AmmeMemoSam_rS"/>
</dbReference>
<evidence type="ECO:0000313" key="9">
    <source>
        <dbReference type="Proteomes" id="UP000295063"/>
    </source>
</evidence>
<keyword evidence="8" id="KW-0670">Pyruvate</keyword>
<dbReference type="EMBL" id="SLUI01000002">
    <property type="protein sequence ID" value="TCL39518.1"/>
    <property type="molecule type" value="Genomic_DNA"/>
</dbReference>
<keyword evidence="1" id="KW-0004">4Fe-4S</keyword>
<organism evidence="8 9">
    <name type="scientific">Anaerospora hongkongensis</name>
    <dbReference type="NCBI Taxonomy" id="244830"/>
    <lineage>
        <taxon>Bacteria</taxon>
        <taxon>Bacillati</taxon>
        <taxon>Bacillota</taxon>
        <taxon>Negativicutes</taxon>
        <taxon>Selenomonadales</taxon>
        <taxon>Sporomusaceae</taxon>
        <taxon>Anaerospora</taxon>
    </lineage>
</organism>
<dbReference type="Pfam" id="PF04055">
    <property type="entry name" value="Radical_SAM"/>
    <property type="match status" value="1"/>
</dbReference>
<dbReference type="GO" id="GO:0046872">
    <property type="term" value="F:metal ion binding"/>
    <property type="evidence" value="ECO:0007669"/>
    <property type="project" value="UniProtKB-KW"/>
</dbReference>
<gene>
    <name evidence="8" type="ORF">EV210_102437</name>
</gene>
<keyword evidence="5 6" id="KW-0411">Iron-sulfur</keyword>
<dbReference type="RefSeq" id="WP_132076166.1">
    <property type="nucleotide sequence ID" value="NZ_SLUI01000002.1"/>
</dbReference>
<proteinExistence type="predicted"/>
<dbReference type="SFLD" id="SFLDS00029">
    <property type="entry name" value="Radical_SAM"/>
    <property type="match status" value="1"/>
</dbReference>
<dbReference type="SUPFAM" id="SSF102114">
    <property type="entry name" value="Radical SAM enzymes"/>
    <property type="match status" value="1"/>
</dbReference>
<evidence type="ECO:0000259" key="7">
    <source>
        <dbReference type="PROSITE" id="PS51918"/>
    </source>
</evidence>
<feature type="binding site" evidence="6">
    <location>
        <position position="85"/>
    </location>
    <ligand>
        <name>[4Fe-4S] cluster</name>
        <dbReference type="ChEBI" id="CHEBI:49883"/>
        <note>4Fe-4S-S-AdoMet</note>
    </ligand>
</feature>
<dbReference type="InterPro" id="IPR013785">
    <property type="entry name" value="Aldolase_TIM"/>
</dbReference>
<dbReference type="Gene3D" id="3.20.20.70">
    <property type="entry name" value="Aldolase class I"/>
    <property type="match status" value="1"/>
</dbReference>
<dbReference type="PANTHER" id="PTHR30352:SF5">
    <property type="entry name" value="PYRUVATE FORMATE-LYASE 1-ACTIVATING ENZYME"/>
    <property type="match status" value="1"/>
</dbReference>
<evidence type="ECO:0000256" key="2">
    <source>
        <dbReference type="ARBA" id="ARBA00022691"/>
    </source>
</evidence>
<feature type="binding site" evidence="6">
    <location>
        <position position="81"/>
    </location>
    <ligand>
        <name>[4Fe-4S] cluster</name>
        <dbReference type="ChEBI" id="CHEBI:49883"/>
        <note>4Fe-4S-S-AdoMet</note>
    </ligand>
</feature>
<feature type="domain" description="Radical SAM core" evidence="7">
    <location>
        <begin position="66"/>
        <end position="285"/>
    </location>
</feature>
<keyword evidence="8" id="KW-0456">Lyase</keyword>
<dbReference type="InterPro" id="IPR058240">
    <property type="entry name" value="rSAM_sf"/>
</dbReference>
<dbReference type="OrthoDB" id="9778883at2"/>
<dbReference type="AlphaFoldDB" id="A0A4R1Q1S2"/>
<dbReference type="InterPro" id="IPR016431">
    <property type="entry name" value="Pyrv-formate_lyase-activ_prd"/>
</dbReference>
<evidence type="ECO:0000256" key="3">
    <source>
        <dbReference type="ARBA" id="ARBA00022723"/>
    </source>
</evidence>
<dbReference type="Proteomes" id="UP000295063">
    <property type="component" value="Unassembled WGS sequence"/>
</dbReference>
<keyword evidence="9" id="KW-1185">Reference proteome</keyword>
<sequence length="327" mass="36200">MHEAHYYKNTGQGVTCLLCPKTCSIAEGESGFCRTRQNSGGKLYVLNYAACSACALDPIEKKPLYHFYPGRQILSLGTWGCNFSCQFCQNWRIAQEQPETKTLSPQAAVGMAQEAGSGNIGLAFTYSEPGVWYEYVLDTARLAHEKGLKNVLVTNGFINKQPLRKLLPYLDAMNIDVKAFSDEYYQQVCAGRLNNVKHTVELASLYCHVEITTLLVPGLNDSKDEIKALAKWLNGVDSTIPLHVSRYFPNYRLAMPPTPLATLEHAYQIAGEYLDYVYLGNAGGRFANTYCPVCSTLLIDRTYSVINYLTDSGTCPGCGKSTGIIIF</sequence>
<feature type="binding site" evidence="6">
    <location>
        <position position="88"/>
    </location>
    <ligand>
        <name>[4Fe-4S] cluster</name>
        <dbReference type="ChEBI" id="CHEBI:49883"/>
        <note>4Fe-4S-S-AdoMet</note>
    </ligand>
</feature>
<dbReference type="CDD" id="cd01335">
    <property type="entry name" value="Radical_SAM"/>
    <property type="match status" value="1"/>
</dbReference>
<dbReference type="PROSITE" id="PS51918">
    <property type="entry name" value="RADICAL_SAM"/>
    <property type="match status" value="1"/>
</dbReference>
<dbReference type="PIRSF" id="PIRSF004869">
    <property type="entry name" value="PflX_prd"/>
    <property type="match status" value="1"/>
</dbReference>
<protein>
    <submittedName>
        <fullName evidence="8">Pyruvate formate lyase activating enzyme</fullName>
    </submittedName>
</protein>
<comment type="caution">
    <text evidence="8">The sequence shown here is derived from an EMBL/GenBank/DDBJ whole genome shotgun (WGS) entry which is preliminary data.</text>
</comment>
<evidence type="ECO:0000256" key="1">
    <source>
        <dbReference type="ARBA" id="ARBA00022485"/>
    </source>
</evidence>
<dbReference type="GO" id="GO:0051539">
    <property type="term" value="F:4 iron, 4 sulfur cluster binding"/>
    <property type="evidence" value="ECO:0007669"/>
    <property type="project" value="UniProtKB-KW"/>
</dbReference>
<evidence type="ECO:0000256" key="5">
    <source>
        <dbReference type="ARBA" id="ARBA00023014"/>
    </source>
</evidence>
<evidence type="ECO:0000256" key="6">
    <source>
        <dbReference type="PIRSR" id="PIRSR004869-50"/>
    </source>
</evidence>
<name>A0A4R1Q1S2_9FIRM</name>
<evidence type="ECO:0000256" key="4">
    <source>
        <dbReference type="ARBA" id="ARBA00023004"/>
    </source>
</evidence>